<reference evidence="2" key="1">
    <citation type="submission" date="2021-01" db="EMBL/GenBank/DDBJ databases">
        <authorList>
            <person name="Kaushik A."/>
        </authorList>
    </citation>
    <scope>NUCLEOTIDE SEQUENCE</scope>
    <source>
        <strain evidence="2">AG6-10EEA</strain>
    </source>
</reference>
<dbReference type="CDD" id="cd09917">
    <property type="entry name" value="F-box_SF"/>
    <property type="match status" value="1"/>
</dbReference>
<dbReference type="InterPro" id="IPR032675">
    <property type="entry name" value="LRR_dom_sf"/>
</dbReference>
<feature type="domain" description="F-box" evidence="1">
    <location>
        <begin position="1"/>
        <end position="45"/>
    </location>
</feature>
<evidence type="ECO:0000313" key="3">
    <source>
        <dbReference type="Proteomes" id="UP000663853"/>
    </source>
</evidence>
<evidence type="ECO:0000313" key="2">
    <source>
        <dbReference type="EMBL" id="CAE6505019.1"/>
    </source>
</evidence>
<dbReference type="EMBL" id="CAJMXA010003589">
    <property type="protein sequence ID" value="CAE6505019.1"/>
    <property type="molecule type" value="Genomic_DNA"/>
</dbReference>
<dbReference type="Proteomes" id="UP000663853">
    <property type="component" value="Unassembled WGS sequence"/>
</dbReference>
<proteinExistence type="predicted"/>
<protein>
    <recommendedName>
        <fullName evidence="1">F-box domain-containing protein</fullName>
    </recommendedName>
</protein>
<sequence length="199" mass="22835">MHDPILPIELLGDVFRHLTPSSLAATSRVCRTWQRLAFPLLYRTVYLCLATHLEQIARRICSESKDTEKQSSVVAHLRGLVLDIEYMEDTEAEMIAEPDVDHLRAMIPRLTRLSSLSWNLMFVPRDLEIFQLFQTRCPNLTSVHIWIQEDMDFHSETELWAGGNGGPEYSPALVVASLGDQFVFPNLRRFYARGCENAE</sequence>
<name>A0A8H3H810_9AGAM</name>
<dbReference type="Gene3D" id="3.80.10.10">
    <property type="entry name" value="Ribonuclease Inhibitor"/>
    <property type="match status" value="1"/>
</dbReference>
<evidence type="ECO:0000259" key="1">
    <source>
        <dbReference type="PROSITE" id="PS50181"/>
    </source>
</evidence>
<dbReference type="AlphaFoldDB" id="A0A8H3H810"/>
<dbReference type="PROSITE" id="PS50181">
    <property type="entry name" value="FBOX"/>
    <property type="match status" value="1"/>
</dbReference>
<dbReference type="InterPro" id="IPR001810">
    <property type="entry name" value="F-box_dom"/>
</dbReference>
<dbReference type="SUPFAM" id="SSF81383">
    <property type="entry name" value="F-box domain"/>
    <property type="match status" value="1"/>
</dbReference>
<dbReference type="SMART" id="SM00256">
    <property type="entry name" value="FBOX"/>
    <property type="match status" value="1"/>
</dbReference>
<accession>A0A8H3H810</accession>
<comment type="caution">
    <text evidence="2">The sequence shown here is derived from an EMBL/GenBank/DDBJ whole genome shotgun (WGS) entry which is preliminary data.</text>
</comment>
<organism evidence="2 3">
    <name type="scientific">Rhizoctonia solani</name>
    <dbReference type="NCBI Taxonomy" id="456999"/>
    <lineage>
        <taxon>Eukaryota</taxon>
        <taxon>Fungi</taxon>
        <taxon>Dikarya</taxon>
        <taxon>Basidiomycota</taxon>
        <taxon>Agaricomycotina</taxon>
        <taxon>Agaricomycetes</taxon>
        <taxon>Cantharellales</taxon>
        <taxon>Ceratobasidiaceae</taxon>
        <taxon>Rhizoctonia</taxon>
    </lineage>
</organism>
<gene>
    <name evidence="2" type="ORF">RDB_LOCUS118175</name>
</gene>
<dbReference type="InterPro" id="IPR036047">
    <property type="entry name" value="F-box-like_dom_sf"/>
</dbReference>
<dbReference type="Pfam" id="PF12937">
    <property type="entry name" value="F-box-like"/>
    <property type="match status" value="1"/>
</dbReference>